<protein>
    <submittedName>
        <fullName evidence="3">Uncharacterized protein</fullName>
    </submittedName>
</protein>
<dbReference type="Proteomes" id="UP000077154">
    <property type="component" value="Unassembled WGS sequence"/>
</dbReference>
<reference evidence="3" key="1">
    <citation type="submission" date="2016-03" db="EMBL/GenBank/DDBJ databases">
        <title>Updated assembly of Pseudogymnoascus destructans, the fungus causing white-nose syndrome of bats.</title>
        <authorList>
            <person name="Palmer J.M."/>
            <person name="Drees K.P."/>
            <person name="Foster J.T."/>
            <person name="Lindner D.L."/>
        </authorList>
    </citation>
    <scope>NUCLEOTIDE SEQUENCE [LARGE SCALE GENOMIC DNA]</scope>
    <source>
        <strain evidence="3">20631-21</strain>
    </source>
</reference>
<dbReference type="OrthoDB" id="191139at2759"/>
<keyword evidence="2" id="KW-0812">Transmembrane</keyword>
<name>A0A177A1N0_9PEZI</name>
<keyword evidence="2" id="KW-1133">Transmembrane helix</keyword>
<feature type="transmembrane region" description="Helical" evidence="2">
    <location>
        <begin position="307"/>
        <end position="326"/>
    </location>
</feature>
<evidence type="ECO:0000313" key="3">
    <source>
        <dbReference type="EMBL" id="OAF55997.1"/>
    </source>
</evidence>
<keyword evidence="2" id="KW-0472">Membrane</keyword>
<dbReference type="EMBL" id="KV441406">
    <property type="protein sequence ID" value="OAF55997.1"/>
    <property type="molecule type" value="Genomic_DNA"/>
</dbReference>
<feature type="region of interest" description="Disordered" evidence="1">
    <location>
        <begin position="61"/>
        <end position="91"/>
    </location>
</feature>
<dbReference type="GeneID" id="36290979"/>
<organism evidence="3">
    <name type="scientific">Pseudogymnoascus destructans</name>
    <dbReference type="NCBI Taxonomy" id="655981"/>
    <lineage>
        <taxon>Eukaryota</taxon>
        <taxon>Fungi</taxon>
        <taxon>Dikarya</taxon>
        <taxon>Ascomycota</taxon>
        <taxon>Pezizomycotina</taxon>
        <taxon>Leotiomycetes</taxon>
        <taxon>Thelebolales</taxon>
        <taxon>Thelebolaceae</taxon>
        <taxon>Pseudogymnoascus</taxon>
    </lineage>
</organism>
<sequence length="390" mass="44063">MWYDVDADRPLMNIFIYSLKESIITKIKPQFRITCTLHVDFNYRHSLAIALMKATTQPDIDLDDESEGEDVPKAYIGGSSGIVADVNPSDPESIDIPGVNVPSTEDIPVEPDGIDIPEANVPNTDNIPVEPGGSDISEENVPNTDNIPVEPETSILQPLSSTAIDVLAGSRVPTIDIILNSAGIMSIQEYTHSRGRIEMYFSTNHTGYFLFACLIAPQLIEPVCDTTNWMMLVQKDRRPFRERSTIVWADMRYGILSTDHGWSPIRRFGVFELMSRRELDEEDIPLDYPAEVQREWTANFMFVLARAVIYMLDLLVFVSISVLVVAGGTRFISLVQGFYRDINRETVFGMRESVRGVYCFLKSISEHWPHAIWFVNIEHAAVGYHLEKCH</sequence>
<dbReference type="RefSeq" id="XP_024321295.1">
    <property type="nucleotide sequence ID" value="XM_024471499.1"/>
</dbReference>
<evidence type="ECO:0000256" key="1">
    <source>
        <dbReference type="SAM" id="MobiDB-lite"/>
    </source>
</evidence>
<dbReference type="Gene3D" id="3.40.50.720">
    <property type="entry name" value="NAD(P)-binding Rossmann-like Domain"/>
    <property type="match status" value="1"/>
</dbReference>
<dbReference type="AlphaFoldDB" id="A0A177A1N0"/>
<proteinExistence type="predicted"/>
<dbReference type="VEuPathDB" id="FungiDB:GMDG_04719"/>
<gene>
    <name evidence="3" type="ORF">VC83_07935</name>
</gene>
<accession>A0A177A1N0</accession>
<evidence type="ECO:0000256" key="2">
    <source>
        <dbReference type="SAM" id="Phobius"/>
    </source>
</evidence>